<name>A0A8S3GGV1_9BILA</name>
<proteinExistence type="predicted"/>
<dbReference type="AlphaFoldDB" id="A0A8S3GGV1"/>
<accession>A0A8S3GGV1</accession>
<evidence type="ECO:0000313" key="2">
    <source>
        <dbReference type="Proteomes" id="UP000676336"/>
    </source>
</evidence>
<dbReference type="Proteomes" id="UP000676336">
    <property type="component" value="Unassembled WGS sequence"/>
</dbReference>
<evidence type="ECO:0000313" key="1">
    <source>
        <dbReference type="EMBL" id="CAF5163263.1"/>
    </source>
</evidence>
<protein>
    <submittedName>
        <fullName evidence="1">Uncharacterized protein</fullName>
    </submittedName>
</protein>
<gene>
    <name evidence="1" type="ORF">SMN809_LOCUS64746</name>
</gene>
<sequence length="22" mass="2863">MYEVVTLWICEEANKNHRREWR</sequence>
<reference evidence="1" key="1">
    <citation type="submission" date="2021-02" db="EMBL/GenBank/DDBJ databases">
        <authorList>
            <person name="Nowell W R."/>
        </authorList>
    </citation>
    <scope>NUCLEOTIDE SEQUENCE</scope>
</reference>
<feature type="non-terminal residue" evidence="1">
    <location>
        <position position="22"/>
    </location>
</feature>
<comment type="caution">
    <text evidence="1">The sequence shown here is derived from an EMBL/GenBank/DDBJ whole genome shotgun (WGS) entry which is preliminary data.</text>
</comment>
<organism evidence="1 2">
    <name type="scientific">Rotaria magnacalcarata</name>
    <dbReference type="NCBI Taxonomy" id="392030"/>
    <lineage>
        <taxon>Eukaryota</taxon>
        <taxon>Metazoa</taxon>
        <taxon>Spiralia</taxon>
        <taxon>Gnathifera</taxon>
        <taxon>Rotifera</taxon>
        <taxon>Eurotatoria</taxon>
        <taxon>Bdelloidea</taxon>
        <taxon>Philodinida</taxon>
        <taxon>Philodinidae</taxon>
        <taxon>Rotaria</taxon>
    </lineage>
</organism>
<dbReference type="EMBL" id="CAJOBI010297176">
    <property type="protein sequence ID" value="CAF5163263.1"/>
    <property type="molecule type" value="Genomic_DNA"/>
</dbReference>